<dbReference type="RefSeq" id="WP_184193015.1">
    <property type="nucleotide sequence ID" value="NZ_JACHGW010000001.1"/>
</dbReference>
<dbReference type="Gene3D" id="3.40.50.720">
    <property type="entry name" value="NAD(P)-binding Rossmann-like Domain"/>
    <property type="match status" value="1"/>
</dbReference>
<dbReference type="InterPro" id="IPR002347">
    <property type="entry name" value="SDR_fam"/>
</dbReference>
<dbReference type="AlphaFoldDB" id="A0A7W9SP17"/>
<name>A0A7W9SP17_ARMRO</name>
<reference evidence="3 4" key="1">
    <citation type="submission" date="2020-08" db="EMBL/GenBank/DDBJ databases">
        <title>Genomic Encyclopedia of Type Strains, Phase IV (KMG-IV): sequencing the most valuable type-strain genomes for metagenomic binning, comparative biology and taxonomic classification.</title>
        <authorList>
            <person name="Goeker M."/>
        </authorList>
    </citation>
    <scope>NUCLEOTIDE SEQUENCE [LARGE SCALE GENOMIC DNA]</scope>
    <source>
        <strain evidence="3 4">DSM 23562</strain>
    </source>
</reference>
<evidence type="ECO:0000313" key="4">
    <source>
        <dbReference type="Proteomes" id="UP000520814"/>
    </source>
</evidence>
<dbReference type="PRINTS" id="PR00081">
    <property type="entry name" value="GDHRDH"/>
</dbReference>
<dbReference type="PANTHER" id="PTHR42760">
    <property type="entry name" value="SHORT-CHAIN DEHYDROGENASES/REDUCTASES FAMILY MEMBER"/>
    <property type="match status" value="1"/>
</dbReference>
<dbReference type="PANTHER" id="PTHR42760:SF133">
    <property type="entry name" value="3-OXOACYL-[ACYL-CARRIER-PROTEIN] REDUCTASE"/>
    <property type="match status" value="1"/>
</dbReference>
<dbReference type="Pfam" id="PF13561">
    <property type="entry name" value="adh_short_C2"/>
    <property type="match status" value="1"/>
</dbReference>
<keyword evidence="4" id="KW-1185">Reference proteome</keyword>
<gene>
    <name evidence="3" type="ORF">HNQ39_001170</name>
</gene>
<dbReference type="EMBL" id="JACHGW010000001">
    <property type="protein sequence ID" value="MBB6049408.1"/>
    <property type="molecule type" value="Genomic_DNA"/>
</dbReference>
<evidence type="ECO:0000313" key="3">
    <source>
        <dbReference type="EMBL" id="MBB6049408.1"/>
    </source>
</evidence>
<comment type="similarity">
    <text evidence="1">Belongs to the short-chain dehydrogenases/reductases (SDR) family.</text>
</comment>
<keyword evidence="2" id="KW-0560">Oxidoreductase</keyword>
<dbReference type="FunFam" id="3.40.50.720:FF:000084">
    <property type="entry name" value="Short-chain dehydrogenase reductase"/>
    <property type="match status" value="1"/>
</dbReference>
<proteinExistence type="inferred from homology"/>
<dbReference type="SUPFAM" id="SSF51735">
    <property type="entry name" value="NAD(P)-binding Rossmann-fold domains"/>
    <property type="match status" value="1"/>
</dbReference>
<dbReference type="Proteomes" id="UP000520814">
    <property type="component" value="Unassembled WGS sequence"/>
</dbReference>
<protein>
    <submittedName>
        <fullName evidence="3">NAD(P)-dependent dehydrogenase (Short-subunit alcohol dehydrogenase family)</fullName>
    </submittedName>
</protein>
<organism evidence="3 4">
    <name type="scientific">Armatimonas rosea</name>
    <dbReference type="NCBI Taxonomy" id="685828"/>
    <lineage>
        <taxon>Bacteria</taxon>
        <taxon>Bacillati</taxon>
        <taxon>Armatimonadota</taxon>
        <taxon>Armatimonadia</taxon>
        <taxon>Armatimonadales</taxon>
        <taxon>Armatimonadaceae</taxon>
        <taxon>Armatimonas</taxon>
    </lineage>
</organism>
<sequence>MIDLSKQHIFIAGGSRGIGRAAAIMAAKAGAAVSVNYLSNAAAAHATVDTIVAAGGRAAAFQADVSQDGAAQKAIDAAVATLGPLTGLVVSAGIFEGAALDEMDLAFWNRTMEINLAGTFLTVKAAVPHLRERGGGSIVIYTSTAGQRGSDVFSAYATSKGAQILFMRSMAKELGADQIRVNCIAPAWTDTDMAAPSLDVLGREDEGKKFVLGRIGQPDDIAGPTVFLLSDLAKFVTGMTLTVDGGMDMRG</sequence>
<accession>A0A7W9SP17</accession>
<dbReference type="InterPro" id="IPR036291">
    <property type="entry name" value="NAD(P)-bd_dom_sf"/>
</dbReference>
<dbReference type="CDD" id="cd05233">
    <property type="entry name" value="SDR_c"/>
    <property type="match status" value="1"/>
</dbReference>
<comment type="caution">
    <text evidence="3">The sequence shown here is derived from an EMBL/GenBank/DDBJ whole genome shotgun (WGS) entry which is preliminary data.</text>
</comment>
<evidence type="ECO:0000256" key="2">
    <source>
        <dbReference type="ARBA" id="ARBA00023002"/>
    </source>
</evidence>
<dbReference type="GO" id="GO:0016616">
    <property type="term" value="F:oxidoreductase activity, acting on the CH-OH group of donors, NAD or NADP as acceptor"/>
    <property type="evidence" value="ECO:0007669"/>
    <property type="project" value="TreeGrafter"/>
</dbReference>
<evidence type="ECO:0000256" key="1">
    <source>
        <dbReference type="ARBA" id="ARBA00006484"/>
    </source>
</evidence>